<reference evidence="1" key="1">
    <citation type="journal article" date="2019" name="bioRxiv">
        <title>The Genome of the Zebra Mussel, Dreissena polymorpha: A Resource for Invasive Species Research.</title>
        <authorList>
            <person name="McCartney M.A."/>
            <person name="Auch B."/>
            <person name="Kono T."/>
            <person name="Mallez S."/>
            <person name="Zhang Y."/>
            <person name="Obille A."/>
            <person name="Becker A."/>
            <person name="Abrahante J.E."/>
            <person name="Garbe J."/>
            <person name="Badalamenti J.P."/>
            <person name="Herman A."/>
            <person name="Mangelson H."/>
            <person name="Liachko I."/>
            <person name="Sullivan S."/>
            <person name="Sone E.D."/>
            <person name="Koren S."/>
            <person name="Silverstein K.A.T."/>
            <person name="Beckman K.B."/>
            <person name="Gohl D.M."/>
        </authorList>
    </citation>
    <scope>NUCLEOTIDE SEQUENCE</scope>
    <source>
        <strain evidence="1">Duluth1</strain>
        <tissue evidence="1">Whole animal</tissue>
    </source>
</reference>
<dbReference type="Proteomes" id="UP000828390">
    <property type="component" value="Unassembled WGS sequence"/>
</dbReference>
<comment type="caution">
    <text evidence="1">The sequence shown here is derived from an EMBL/GenBank/DDBJ whole genome shotgun (WGS) entry which is preliminary data.</text>
</comment>
<dbReference type="AlphaFoldDB" id="A0A9D4H716"/>
<evidence type="ECO:0000313" key="1">
    <source>
        <dbReference type="EMBL" id="KAH3828660.1"/>
    </source>
</evidence>
<organism evidence="1 2">
    <name type="scientific">Dreissena polymorpha</name>
    <name type="common">Zebra mussel</name>
    <name type="synonym">Mytilus polymorpha</name>
    <dbReference type="NCBI Taxonomy" id="45954"/>
    <lineage>
        <taxon>Eukaryota</taxon>
        <taxon>Metazoa</taxon>
        <taxon>Spiralia</taxon>
        <taxon>Lophotrochozoa</taxon>
        <taxon>Mollusca</taxon>
        <taxon>Bivalvia</taxon>
        <taxon>Autobranchia</taxon>
        <taxon>Heteroconchia</taxon>
        <taxon>Euheterodonta</taxon>
        <taxon>Imparidentia</taxon>
        <taxon>Neoheterodontei</taxon>
        <taxon>Myida</taxon>
        <taxon>Dreissenoidea</taxon>
        <taxon>Dreissenidae</taxon>
        <taxon>Dreissena</taxon>
    </lineage>
</organism>
<dbReference type="EMBL" id="JAIWYP010000005">
    <property type="protein sequence ID" value="KAH3828660.1"/>
    <property type="molecule type" value="Genomic_DNA"/>
</dbReference>
<protein>
    <submittedName>
        <fullName evidence="1">Uncharacterized protein</fullName>
    </submittedName>
</protein>
<proteinExistence type="predicted"/>
<keyword evidence="2" id="KW-1185">Reference proteome</keyword>
<gene>
    <name evidence="1" type="ORF">DPMN_130641</name>
</gene>
<accession>A0A9D4H716</accession>
<name>A0A9D4H716_DREPO</name>
<evidence type="ECO:0000313" key="2">
    <source>
        <dbReference type="Proteomes" id="UP000828390"/>
    </source>
</evidence>
<sequence length="121" mass="13759">MISSITIVKIRKAAAEADAGRHRVGNALMHNVLYQFEVHQCRNKEVNFQDSMARTDEQTAEITTLSTRFSKSAGIIQPNPMALLISFRHVLIYVDMSFRNVIDEKIMHLHKYPSGQMAVDL</sequence>
<reference evidence="1" key="2">
    <citation type="submission" date="2020-11" db="EMBL/GenBank/DDBJ databases">
        <authorList>
            <person name="McCartney M.A."/>
            <person name="Auch B."/>
            <person name="Kono T."/>
            <person name="Mallez S."/>
            <person name="Becker A."/>
            <person name="Gohl D.M."/>
            <person name="Silverstein K.A.T."/>
            <person name="Koren S."/>
            <person name="Bechman K.B."/>
            <person name="Herman A."/>
            <person name="Abrahante J.E."/>
            <person name="Garbe J."/>
        </authorList>
    </citation>
    <scope>NUCLEOTIDE SEQUENCE</scope>
    <source>
        <strain evidence="1">Duluth1</strain>
        <tissue evidence="1">Whole animal</tissue>
    </source>
</reference>